<evidence type="ECO:0000313" key="5">
    <source>
        <dbReference type="Proteomes" id="UP000465302"/>
    </source>
</evidence>
<gene>
    <name evidence="4" type="ORF">MAGR_43210</name>
</gene>
<proteinExistence type="inferred from homology"/>
<dbReference type="EMBL" id="BLKS01000001">
    <property type="protein sequence ID" value="GFG52880.1"/>
    <property type="molecule type" value="Genomic_DNA"/>
</dbReference>
<dbReference type="GO" id="GO:0016758">
    <property type="term" value="F:hexosyltransferase activity"/>
    <property type="evidence" value="ECO:0007669"/>
    <property type="project" value="InterPro"/>
</dbReference>
<sequence length="397" mass="42742">MAGMPKLHIAFVASSAPSHMFPHFAVLTELVRRGHRVSYLVGHHLTEVVATTGADVVGYETLLPGSPNAQNWPDHDMAGARMFLDDSIQVLPQVHAALDGDRPDLVLYDIGGMAGPIAAERWGVPAVQVSPSIVAWETYHDDMAEVLGPMLASAGYREYRQAFDDWLAQTGTSLTFEQVTGEPRRCLVMIPRAMQPHADKVGERYRFVGPCIDPRREDPGGWAPPAGDGPLALVALGTSYTDRIDVYRNVIDALAQTDWRLVIATGKVAPERVGAVPERVQLRARVPQPAVLARADAFVTHAGMGSCTEALWYAVPMVAIPQAVDQPLNAARLEELGVGRHLTADPPGPDELRDAILSVATDPGVRSRVDAIRDELHAVGGPVPAADAVEDVAAGRW</sequence>
<evidence type="ECO:0000256" key="1">
    <source>
        <dbReference type="ARBA" id="ARBA00009995"/>
    </source>
</evidence>
<dbReference type="CDD" id="cd03784">
    <property type="entry name" value="GT1_Gtf-like"/>
    <property type="match status" value="1"/>
</dbReference>
<comment type="caution">
    <text evidence="4">The sequence shown here is derived from an EMBL/GenBank/DDBJ whole genome shotgun (WGS) entry which is preliminary data.</text>
</comment>
<name>A0A7I9W5P0_MYCAG</name>
<dbReference type="AlphaFoldDB" id="A0A7I9W5P0"/>
<dbReference type="GO" id="GO:0016020">
    <property type="term" value="C:membrane"/>
    <property type="evidence" value="ECO:0007669"/>
    <property type="project" value="GOC"/>
</dbReference>
<evidence type="ECO:0000313" key="4">
    <source>
        <dbReference type="EMBL" id="GFG52880.1"/>
    </source>
</evidence>
<dbReference type="Gene3D" id="3.40.50.2000">
    <property type="entry name" value="Glycogen Phosphorylase B"/>
    <property type="match status" value="2"/>
</dbReference>
<dbReference type="FunFam" id="3.40.50.2000:FF:000072">
    <property type="entry name" value="Glycosyl transferase"/>
    <property type="match status" value="1"/>
</dbReference>
<dbReference type="InterPro" id="IPR002213">
    <property type="entry name" value="UDP_glucos_trans"/>
</dbReference>
<dbReference type="GO" id="GO:0008194">
    <property type="term" value="F:UDP-glycosyltransferase activity"/>
    <property type="evidence" value="ECO:0007669"/>
    <property type="project" value="InterPro"/>
</dbReference>
<dbReference type="SUPFAM" id="SSF53756">
    <property type="entry name" value="UDP-Glycosyltransferase/glycogen phosphorylase"/>
    <property type="match status" value="1"/>
</dbReference>
<dbReference type="GO" id="GO:0009247">
    <property type="term" value="P:glycolipid biosynthetic process"/>
    <property type="evidence" value="ECO:0007669"/>
    <property type="project" value="UniProtKB-ARBA"/>
</dbReference>
<dbReference type="InterPro" id="IPR010610">
    <property type="entry name" value="EryCIII-like_C"/>
</dbReference>
<organism evidence="4 5">
    <name type="scientific">Mycolicibacterium agri</name>
    <name type="common">Mycobacterium agri</name>
    <dbReference type="NCBI Taxonomy" id="36811"/>
    <lineage>
        <taxon>Bacteria</taxon>
        <taxon>Bacillati</taxon>
        <taxon>Actinomycetota</taxon>
        <taxon>Actinomycetes</taxon>
        <taxon>Mycobacteriales</taxon>
        <taxon>Mycobacteriaceae</taxon>
        <taxon>Mycolicibacterium</taxon>
    </lineage>
</organism>
<dbReference type="Proteomes" id="UP000465302">
    <property type="component" value="Unassembled WGS sequence"/>
</dbReference>
<comment type="similarity">
    <text evidence="1">Belongs to the UDP-glycosyltransferase family.</text>
</comment>
<dbReference type="PANTHER" id="PTHR48050">
    <property type="entry name" value="STEROL 3-BETA-GLUCOSYLTRANSFERASE"/>
    <property type="match status" value="1"/>
</dbReference>
<dbReference type="NCBIfam" id="TIGR01426">
    <property type="entry name" value="MGT"/>
    <property type="match status" value="1"/>
</dbReference>
<feature type="domain" description="Erythromycin biosynthesis protein CIII-like C-terminal" evidence="3">
    <location>
        <begin position="249"/>
        <end position="384"/>
    </location>
</feature>
<accession>A0A7I9W5P0</accession>
<dbReference type="GO" id="GO:0017000">
    <property type="term" value="P:antibiotic biosynthetic process"/>
    <property type="evidence" value="ECO:0007669"/>
    <property type="project" value="UniProtKB-ARBA"/>
</dbReference>
<dbReference type="Pfam" id="PF06722">
    <property type="entry name" value="EryCIII-like_C"/>
    <property type="match status" value="1"/>
</dbReference>
<protein>
    <submittedName>
        <fullName evidence="4">Oleandomycin glycosyltransferase</fullName>
    </submittedName>
</protein>
<keyword evidence="2 4" id="KW-0808">Transferase</keyword>
<reference evidence="4 5" key="1">
    <citation type="journal article" date="2019" name="Emerg. Microbes Infect.">
        <title>Comprehensive subspecies identification of 175 nontuberculous mycobacteria species based on 7547 genomic profiles.</title>
        <authorList>
            <person name="Matsumoto Y."/>
            <person name="Kinjo T."/>
            <person name="Motooka D."/>
            <person name="Nabeya D."/>
            <person name="Jung N."/>
            <person name="Uechi K."/>
            <person name="Horii T."/>
            <person name="Iida T."/>
            <person name="Fujita J."/>
            <person name="Nakamura S."/>
        </authorList>
    </citation>
    <scope>NUCLEOTIDE SEQUENCE [LARGE SCALE GENOMIC DNA]</scope>
    <source>
        <strain evidence="4 5">JCM 6377</strain>
    </source>
</reference>
<evidence type="ECO:0000256" key="2">
    <source>
        <dbReference type="ARBA" id="ARBA00022679"/>
    </source>
</evidence>
<dbReference type="PANTHER" id="PTHR48050:SF13">
    <property type="entry name" value="STEROL 3-BETA-GLUCOSYLTRANSFERASE UGT80A2"/>
    <property type="match status" value="1"/>
</dbReference>
<dbReference type="InterPro" id="IPR050426">
    <property type="entry name" value="Glycosyltransferase_28"/>
</dbReference>
<dbReference type="InterPro" id="IPR006326">
    <property type="entry name" value="UDPGT_MGT-like"/>
</dbReference>
<evidence type="ECO:0000259" key="3">
    <source>
        <dbReference type="Pfam" id="PF06722"/>
    </source>
</evidence>